<evidence type="ECO:0000256" key="6">
    <source>
        <dbReference type="ARBA" id="ARBA00023002"/>
    </source>
</evidence>
<reference evidence="8 9" key="1">
    <citation type="journal article" date="2012" name="BMC Genomics">
        <title>Sequencing the genome of Marssonina brunnea reveals fungus-poplar co-evolution.</title>
        <authorList>
            <person name="Zhu S."/>
            <person name="Cao Y.-Z."/>
            <person name="Jiang C."/>
            <person name="Tan B.-Y."/>
            <person name="Wang Z."/>
            <person name="Feng S."/>
            <person name="Zhang L."/>
            <person name="Su X.-H."/>
            <person name="Brejova B."/>
            <person name="Vinar T."/>
            <person name="Xu M."/>
            <person name="Wang M.-X."/>
            <person name="Zhang S.-G."/>
            <person name="Huang M.-R."/>
            <person name="Wu R."/>
            <person name="Zhou Y."/>
        </authorList>
    </citation>
    <scope>NUCLEOTIDE SEQUENCE [LARGE SCALE GENOMIC DNA]</scope>
    <source>
        <strain evidence="8 9">MB_m1</strain>
    </source>
</reference>
<dbReference type="Gene3D" id="3.50.50.60">
    <property type="entry name" value="FAD/NAD(P)-binding domain"/>
    <property type="match status" value="1"/>
</dbReference>
<dbReference type="RefSeq" id="XP_007290310.1">
    <property type="nucleotide sequence ID" value="XM_007290248.1"/>
</dbReference>
<protein>
    <submittedName>
        <fullName evidence="8">VrtH</fullName>
    </submittedName>
</protein>
<dbReference type="InterPro" id="IPR036188">
    <property type="entry name" value="FAD/NAD-bd_sf"/>
</dbReference>
<dbReference type="SUPFAM" id="SSF51905">
    <property type="entry name" value="FAD/NAD(P)-binding domain"/>
    <property type="match status" value="1"/>
</dbReference>
<evidence type="ECO:0000256" key="1">
    <source>
        <dbReference type="ARBA" id="ARBA00001974"/>
    </source>
</evidence>
<organism evidence="8 9">
    <name type="scientific">Marssonina brunnea f. sp. multigermtubi (strain MB_m1)</name>
    <name type="common">Marssonina leaf spot fungus</name>
    <dbReference type="NCBI Taxonomy" id="1072389"/>
    <lineage>
        <taxon>Eukaryota</taxon>
        <taxon>Fungi</taxon>
        <taxon>Dikarya</taxon>
        <taxon>Ascomycota</taxon>
        <taxon>Pezizomycotina</taxon>
        <taxon>Leotiomycetes</taxon>
        <taxon>Helotiales</taxon>
        <taxon>Drepanopezizaceae</taxon>
        <taxon>Drepanopeziza</taxon>
    </lineage>
</organism>
<gene>
    <name evidence="8" type="ORF">MBM_02421</name>
</gene>
<dbReference type="KEGG" id="mbe:MBM_02421"/>
<dbReference type="AlphaFoldDB" id="K1Y241"/>
<evidence type="ECO:0000256" key="5">
    <source>
        <dbReference type="ARBA" id="ARBA00022827"/>
    </source>
</evidence>
<dbReference type="eggNOG" id="ENOG502SIVG">
    <property type="taxonomic scope" value="Eukaryota"/>
</dbReference>
<evidence type="ECO:0000256" key="4">
    <source>
        <dbReference type="ARBA" id="ARBA00022630"/>
    </source>
</evidence>
<dbReference type="EMBL" id="JH921431">
    <property type="protein sequence ID" value="EKD19184.1"/>
    <property type="molecule type" value="Genomic_DNA"/>
</dbReference>
<dbReference type="PANTHER" id="PTHR47178">
    <property type="entry name" value="MONOOXYGENASE, FAD-BINDING"/>
    <property type="match status" value="1"/>
</dbReference>
<dbReference type="GO" id="GO:0004497">
    <property type="term" value="F:monooxygenase activity"/>
    <property type="evidence" value="ECO:0007669"/>
    <property type="project" value="UniProtKB-KW"/>
</dbReference>
<comment type="similarity">
    <text evidence="3">Belongs to the paxM FAD-dependent monooxygenase family.</text>
</comment>
<dbReference type="Pfam" id="PF13450">
    <property type="entry name" value="NAD_binding_8"/>
    <property type="match status" value="1"/>
</dbReference>
<dbReference type="STRING" id="1072389.K1Y241"/>
<evidence type="ECO:0000313" key="9">
    <source>
        <dbReference type="Proteomes" id="UP000006753"/>
    </source>
</evidence>
<sequence>MTPGIPPIHILGAGISGLTLARCLRNRGIQSIVYEKSPSPAYHNYGISLQPWTCRLLLGVLGIEEGAFVGGVAVDAAKGGRGVLHSERLRGEGGGGGEVLRAHRGRLEGLLREGVDVRWGHALDGFEAEIERSSKYGTGFVLNFKDREGVSVRGGFVVDGLGVHSLVRRSLLPDAGLNVLPYVVFRGTRKIEGRTFKEIYQDALGGGNVVEMKTGDVLLQISVNDYHQDGEGADISCIYSRPARPDDTLHRPGRSTGEAGNISEAFYREVSQLRELKQPFQDAFDEEKVRKGRTLHWLMRDLMVPKEELDGLAKKGVLLIGDSAHALPILGGEGACFAVGDAVKLADAIEKERVDASYGEMYGEWEGAMKKGRETLARMHEGKPASSL</sequence>
<dbReference type="InParanoid" id="K1Y241"/>
<dbReference type="PANTHER" id="PTHR47178:SF4">
    <property type="entry name" value="FAD-DEPENDENT MONOOXYGENASE APTC"/>
    <property type="match status" value="1"/>
</dbReference>
<dbReference type="Proteomes" id="UP000006753">
    <property type="component" value="Unassembled WGS sequence"/>
</dbReference>
<dbReference type="HOGENOM" id="CLU_040697_0_0_1"/>
<dbReference type="OrthoDB" id="47494at2759"/>
<dbReference type="OMA" id="IPLIHYH"/>
<evidence type="ECO:0000313" key="8">
    <source>
        <dbReference type="EMBL" id="EKD19184.1"/>
    </source>
</evidence>
<accession>K1Y241</accession>
<proteinExistence type="inferred from homology"/>
<keyword evidence="7" id="KW-0503">Monooxygenase</keyword>
<comment type="cofactor">
    <cofactor evidence="1">
        <name>FAD</name>
        <dbReference type="ChEBI" id="CHEBI:57692"/>
    </cofactor>
</comment>
<keyword evidence="9" id="KW-1185">Reference proteome</keyword>
<keyword evidence="4" id="KW-0285">Flavoprotein</keyword>
<comment type="pathway">
    <text evidence="2">Secondary metabolite biosynthesis.</text>
</comment>
<name>K1Y241_MARBU</name>
<keyword evidence="6" id="KW-0560">Oxidoreductase</keyword>
<evidence type="ECO:0000256" key="2">
    <source>
        <dbReference type="ARBA" id="ARBA00005179"/>
    </source>
</evidence>
<evidence type="ECO:0000256" key="7">
    <source>
        <dbReference type="ARBA" id="ARBA00023033"/>
    </source>
</evidence>
<keyword evidence="5" id="KW-0274">FAD</keyword>
<dbReference type="GeneID" id="18758356"/>
<evidence type="ECO:0000256" key="3">
    <source>
        <dbReference type="ARBA" id="ARBA00007992"/>
    </source>
</evidence>
<dbReference type="PRINTS" id="PR00420">
    <property type="entry name" value="RNGMNOXGNASE"/>
</dbReference>